<accession>A0A3N4NQK0</accession>
<dbReference type="AlphaFoldDB" id="A0A3N4NQK0"/>
<proteinExistence type="predicted"/>
<sequence length="240" mass="26472">METKETNRRGFIDKILKSSALVGIAGLLYPNKIVAKEREIIAANNYAMWIHGSEGKMEGVFHSGKDSIKIATKMINKMRNFHSAGYARSIVGRGMSGHSISLGGEAAATAIPTSGGAQITIWDSGSKSKAKNGEFWIHYSIPTPVIANNVRVRISNILVKCASTDANFYISDIELWDANKRIFNRNNQKIWGPDKMHSFSFRSNPKKIFYGLCLSLKIKGERVSADRIFEISGVGVDLMA</sequence>
<comment type="caution">
    <text evidence="1">The sequence shown here is derived from an EMBL/GenBank/DDBJ whole genome shotgun (WGS) entry which is preliminary data.</text>
</comment>
<organism evidence="1 2">
    <name type="scientific">Aureibaculum marinum</name>
    <dbReference type="NCBI Taxonomy" id="2487930"/>
    <lineage>
        <taxon>Bacteria</taxon>
        <taxon>Pseudomonadati</taxon>
        <taxon>Bacteroidota</taxon>
        <taxon>Flavobacteriia</taxon>
        <taxon>Flavobacteriales</taxon>
        <taxon>Flavobacteriaceae</taxon>
        <taxon>Aureibaculum</taxon>
    </lineage>
</organism>
<name>A0A3N4NQK0_9FLAO</name>
<gene>
    <name evidence="1" type="ORF">EGM88_04750</name>
</gene>
<protein>
    <submittedName>
        <fullName evidence="1">Uncharacterized protein</fullName>
    </submittedName>
</protein>
<evidence type="ECO:0000313" key="1">
    <source>
        <dbReference type="EMBL" id="RPD98514.1"/>
    </source>
</evidence>
<dbReference type="Pfam" id="PF20328">
    <property type="entry name" value="DUF6623"/>
    <property type="match status" value="1"/>
</dbReference>
<dbReference type="EMBL" id="RPFJ01000006">
    <property type="protein sequence ID" value="RPD98514.1"/>
    <property type="molecule type" value="Genomic_DNA"/>
</dbReference>
<evidence type="ECO:0000313" key="2">
    <source>
        <dbReference type="Proteomes" id="UP000270856"/>
    </source>
</evidence>
<dbReference type="RefSeq" id="WP_123896830.1">
    <property type="nucleotide sequence ID" value="NZ_RPFJ01000006.1"/>
</dbReference>
<dbReference type="Proteomes" id="UP000270856">
    <property type="component" value="Unassembled WGS sequence"/>
</dbReference>
<keyword evidence="2" id="KW-1185">Reference proteome</keyword>
<dbReference type="InterPro" id="IPR046731">
    <property type="entry name" value="DUF6623"/>
</dbReference>
<reference evidence="1 2" key="1">
    <citation type="submission" date="2018-11" db="EMBL/GenBank/DDBJ databases">
        <title>Aureibaculum marinum gen. nov., sp. nov., a member of the family Flavobacteriaceae isolated from the Bohai Sea.</title>
        <authorList>
            <person name="Ji X."/>
        </authorList>
    </citation>
    <scope>NUCLEOTIDE SEQUENCE [LARGE SCALE GENOMIC DNA]</scope>
    <source>
        <strain evidence="1 2">BH-SD17</strain>
    </source>
</reference>
<dbReference type="OrthoDB" id="1398794at2"/>